<dbReference type="EMBL" id="BK013699">
    <property type="protein sequence ID" value="DAD51035.1"/>
    <property type="molecule type" value="Genomic_RNA"/>
</dbReference>
<keyword evidence="1" id="KW-0167">Capsid protein</keyword>
<evidence type="ECO:0000313" key="1">
    <source>
        <dbReference type="EMBL" id="DAD51035.1"/>
    </source>
</evidence>
<gene>
    <name evidence="1" type="primary">SRR6960551_11_2</name>
</gene>
<dbReference type="KEGG" id="vg:80398540"/>
<dbReference type="GeneID" id="80398540"/>
<keyword evidence="1" id="KW-0946">Virion</keyword>
<evidence type="ECO:0000313" key="2">
    <source>
        <dbReference type="Proteomes" id="UP000681725"/>
    </source>
</evidence>
<proteinExistence type="predicted"/>
<dbReference type="RefSeq" id="YP_010769504.1">
    <property type="nucleotide sequence ID" value="NC_073995.1"/>
</dbReference>
<dbReference type="GO" id="GO:0019028">
    <property type="term" value="C:viral capsid"/>
    <property type="evidence" value="ECO:0007669"/>
    <property type="project" value="UniProtKB-KW"/>
</dbReference>
<dbReference type="Proteomes" id="UP000681725">
    <property type="component" value="Segment"/>
</dbReference>
<keyword evidence="2" id="KW-1185">Reference proteome</keyword>
<organism evidence="1 2">
    <name type="scientific">ssRNA phage SRR6960551_11</name>
    <dbReference type="NCBI Taxonomy" id="2786549"/>
    <lineage>
        <taxon>Viruses</taxon>
        <taxon>Riboviria</taxon>
        <taxon>Orthornavirae</taxon>
        <taxon>Lenarviricota</taxon>
        <taxon>Leviviricetes</taxon>
        <taxon>Norzivirales</taxon>
        <taxon>Fiersviridae</taxon>
        <taxon>Manrohovirus</taxon>
        <taxon>Manrohovirus lutadaptatum</taxon>
    </lineage>
</organism>
<sequence>MPQMANVTVKAANGTTDVIYTAQTPSAGDSSPAQWSANAASTTRANRPVIRMVSQPNGPKTARRVTVTGKYPIIRDISGVQTLVGTIPLEYSALLPNLVTDAEAQEACRQFGNFLVATMPRECIEQGFAAT</sequence>
<accession>A0A8S5L0Q2</accession>
<protein>
    <submittedName>
        <fullName evidence="1">Coat protein</fullName>
    </submittedName>
</protein>
<reference evidence="1" key="1">
    <citation type="submission" date="2020-09" db="EMBL/GenBank/DDBJ databases">
        <title>Leviviricetes taxonomy.</title>
        <authorList>
            <person name="Stockdale S.R."/>
            <person name="Callanan J."/>
            <person name="Adriaenssens E.M."/>
            <person name="Kuhn J.H."/>
            <person name="Rumnieks J."/>
            <person name="Shkoporov A."/>
            <person name="Draper L.A."/>
            <person name="Ross P."/>
            <person name="Hill C."/>
        </authorList>
    </citation>
    <scope>NUCLEOTIDE SEQUENCE</scope>
</reference>
<name>A0A8S5L0Q2_9VIRU</name>